<protein>
    <recommendedName>
        <fullName evidence="3">DUF2789 domain-containing protein</fullName>
    </recommendedName>
</protein>
<sequence>MDTSKHDLTALFGQLGLPDDAASIALFLHAHHIGRGDELAAAPFWNDAQARFLAEEIDRDGDWAEVIDELAARLSH</sequence>
<dbReference type="AlphaFoldDB" id="A0A1W1XMW8"/>
<evidence type="ECO:0008006" key="3">
    <source>
        <dbReference type="Google" id="ProtNLM"/>
    </source>
</evidence>
<dbReference type="EMBL" id="FWXD01000010">
    <property type="protein sequence ID" value="SMC24868.1"/>
    <property type="molecule type" value="Genomic_DNA"/>
</dbReference>
<reference evidence="1 2" key="1">
    <citation type="submission" date="2017-04" db="EMBL/GenBank/DDBJ databases">
        <authorList>
            <person name="Afonso C.L."/>
            <person name="Miller P.J."/>
            <person name="Scott M.A."/>
            <person name="Spackman E."/>
            <person name="Goraichik I."/>
            <person name="Dimitrov K.M."/>
            <person name="Suarez D.L."/>
            <person name="Swayne D.E."/>
        </authorList>
    </citation>
    <scope>NUCLEOTIDE SEQUENCE [LARGE SCALE GENOMIC DNA]</scope>
    <source>
        <strain evidence="1 2">DSM 23236</strain>
    </source>
</reference>
<dbReference type="Pfam" id="PF10982">
    <property type="entry name" value="DUF2789"/>
    <property type="match status" value="1"/>
</dbReference>
<dbReference type="RefSeq" id="WP_084090648.1">
    <property type="nucleotide sequence ID" value="NZ_FWXD01000010.1"/>
</dbReference>
<dbReference type="OrthoDB" id="5828847at2"/>
<accession>A0A1W1XMW8</accession>
<organism evidence="1 2">
    <name type="scientific">Andreprevotia lacus DSM 23236</name>
    <dbReference type="NCBI Taxonomy" id="1121001"/>
    <lineage>
        <taxon>Bacteria</taxon>
        <taxon>Pseudomonadati</taxon>
        <taxon>Pseudomonadota</taxon>
        <taxon>Betaproteobacteria</taxon>
        <taxon>Neisseriales</taxon>
        <taxon>Chitinibacteraceae</taxon>
        <taxon>Andreprevotia</taxon>
    </lineage>
</organism>
<dbReference type="InterPro" id="IPR038086">
    <property type="entry name" value="DUF2789_sf"/>
</dbReference>
<evidence type="ECO:0000313" key="1">
    <source>
        <dbReference type="EMBL" id="SMC24868.1"/>
    </source>
</evidence>
<evidence type="ECO:0000313" key="2">
    <source>
        <dbReference type="Proteomes" id="UP000192761"/>
    </source>
</evidence>
<gene>
    <name evidence="1" type="ORF">SAMN02745857_01991</name>
</gene>
<name>A0A1W1XMW8_9NEIS</name>
<dbReference type="InterPro" id="IPR021250">
    <property type="entry name" value="DUF2789"/>
</dbReference>
<dbReference type="Proteomes" id="UP000192761">
    <property type="component" value="Unassembled WGS sequence"/>
</dbReference>
<keyword evidence="2" id="KW-1185">Reference proteome</keyword>
<dbReference type="STRING" id="1121001.SAMN02745857_01991"/>
<dbReference type="Gene3D" id="1.10.10.1130">
    <property type="entry name" value="Uncharacterised protein PF10982, DUF2789"/>
    <property type="match status" value="1"/>
</dbReference>
<proteinExistence type="predicted"/>